<dbReference type="CDD" id="cd02503">
    <property type="entry name" value="MobA"/>
    <property type="match status" value="1"/>
</dbReference>
<reference evidence="11 12" key="1">
    <citation type="submission" date="2024-02" db="EMBL/GenBank/DDBJ databases">
        <title>A novel Gemmatimonadota bacterium.</title>
        <authorList>
            <person name="Du Z.-J."/>
            <person name="Ye Y.-Q."/>
        </authorList>
    </citation>
    <scope>NUCLEOTIDE SEQUENCE [LARGE SCALE GENOMIC DNA]</scope>
    <source>
        <strain evidence="11 12">DH-20</strain>
    </source>
</reference>
<feature type="binding site" evidence="8">
    <location>
        <position position="90"/>
    </location>
    <ligand>
        <name>Mg(2+)</name>
        <dbReference type="ChEBI" id="CHEBI:18420"/>
    </ligand>
</feature>
<feature type="domain" description="Molybdopterin-guanine dinucleotide biosynthesis protein B (MobB)" evidence="9">
    <location>
        <begin position="199"/>
        <end position="322"/>
    </location>
</feature>
<dbReference type="PANTHER" id="PTHR19136:SF81">
    <property type="entry name" value="MOLYBDENUM COFACTOR GUANYLYLTRANSFERASE"/>
    <property type="match status" value="1"/>
</dbReference>
<dbReference type="InterPro" id="IPR029044">
    <property type="entry name" value="Nucleotide-diphossugar_trans"/>
</dbReference>
<evidence type="ECO:0000256" key="7">
    <source>
        <dbReference type="ARBA" id="ARBA00023150"/>
    </source>
</evidence>
<comment type="caution">
    <text evidence="8">Lacks conserved residue(s) required for the propagation of feature annotation.</text>
</comment>
<dbReference type="Gene3D" id="3.90.550.10">
    <property type="entry name" value="Spore Coat Polysaccharide Biosynthesis Protein SpsA, Chain A"/>
    <property type="match status" value="1"/>
</dbReference>
<dbReference type="HAMAP" id="MF_00316">
    <property type="entry name" value="MobA"/>
    <property type="match status" value="1"/>
</dbReference>
<name>A0ABU9EBH2_9BACT</name>
<dbReference type="InterPro" id="IPR027417">
    <property type="entry name" value="P-loop_NTPase"/>
</dbReference>
<feature type="binding site" evidence="8">
    <location>
        <begin position="11"/>
        <end position="13"/>
    </location>
    <ligand>
        <name>GTP</name>
        <dbReference type="ChEBI" id="CHEBI:37565"/>
    </ligand>
</feature>
<comment type="caution">
    <text evidence="11">The sequence shown here is derived from an EMBL/GenBank/DDBJ whole genome shotgun (WGS) entry which is preliminary data.</text>
</comment>
<dbReference type="RefSeq" id="WP_405276768.1">
    <property type="nucleotide sequence ID" value="NZ_JBBHLI010000009.1"/>
</dbReference>
<keyword evidence="3 8" id="KW-0479">Metal-binding</keyword>
<keyword evidence="1 8" id="KW-0963">Cytoplasm</keyword>
<comment type="similarity">
    <text evidence="8">Belongs to the MobA family.</text>
</comment>
<comment type="cofactor">
    <cofactor evidence="8">
        <name>Mg(2+)</name>
        <dbReference type="ChEBI" id="CHEBI:18420"/>
    </cofactor>
</comment>
<evidence type="ECO:0000256" key="3">
    <source>
        <dbReference type="ARBA" id="ARBA00022723"/>
    </source>
</evidence>
<evidence type="ECO:0000256" key="6">
    <source>
        <dbReference type="ARBA" id="ARBA00023134"/>
    </source>
</evidence>
<evidence type="ECO:0000256" key="4">
    <source>
        <dbReference type="ARBA" id="ARBA00022741"/>
    </source>
</evidence>
<organism evidence="11 12">
    <name type="scientific">Gaopeijia maritima</name>
    <dbReference type="NCBI Taxonomy" id="3119007"/>
    <lineage>
        <taxon>Bacteria</taxon>
        <taxon>Pseudomonadati</taxon>
        <taxon>Gemmatimonadota</taxon>
        <taxon>Longimicrobiia</taxon>
        <taxon>Gaopeijiales</taxon>
        <taxon>Gaopeijiaceae</taxon>
        <taxon>Gaopeijia</taxon>
    </lineage>
</organism>
<protein>
    <recommendedName>
        <fullName evidence="8">Probable molybdenum cofactor guanylyltransferase</fullName>
        <shortName evidence="8">MoCo guanylyltransferase</shortName>
        <ecNumber evidence="8">2.7.7.77</ecNumber>
    </recommendedName>
    <alternativeName>
        <fullName evidence="8">GTP:molybdopterin guanylyltransferase</fullName>
    </alternativeName>
    <alternativeName>
        <fullName evidence="8">Mo-MPT guanylyltransferase</fullName>
    </alternativeName>
    <alternativeName>
        <fullName evidence="8">Molybdopterin guanylyltransferase</fullName>
    </alternativeName>
    <alternativeName>
        <fullName evidence="8">Molybdopterin-guanine dinucleotide synthase</fullName>
        <shortName evidence="8">MGD synthase</shortName>
    </alternativeName>
</protein>
<proteinExistence type="inferred from homology"/>
<keyword evidence="7 8" id="KW-0501">Molybdenum cofactor biosynthesis</keyword>
<keyword evidence="2 8" id="KW-0808">Transferase</keyword>
<keyword evidence="12" id="KW-1185">Reference proteome</keyword>
<dbReference type="SUPFAM" id="SSF53448">
    <property type="entry name" value="Nucleotide-diphospho-sugar transferases"/>
    <property type="match status" value="1"/>
</dbReference>
<evidence type="ECO:0000259" key="9">
    <source>
        <dbReference type="Pfam" id="PF03205"/>
    </source>
</evidence>
<dbReference type="Proteomes" id="UP001484239">
    <property type="component" value="Unassembled WGS sequence"/>
</dbReference>
<evidence type="ECO:0000256" key="5">
    <source>
        <dbReference type="ARBA" id="ARBA00022842"/>
    </source>
</evidence>
<dbReference type="InterPro" id="IPR025877">
    <property type="entry name" value="MobA-like_NTP_Trfase"/>
</dbReference>
<dbReference type="Pfam" id="PF03205">
    <property type="entry name" value="MobB"/>
    <property type="match status" value="1"/>
</dbReference>
<dbReference type="Pfam" id="PF12804">
    <property type="entry name" value="NTP_transf_3"/>
    <property type="match status" value="1"/>
</dbReference>
<feature type="binding site" evidence="8">
    <location>
        <position position="90"/>
    </location>
    <ligand>
        <name>GTP</name>
        <dbReference type="ChEBI" id="CHEBI:37565"/>
    </ligand>
</feature>
<dbReference type="InterPro" id="IPR013482">
    <property type="entry name" value="Molybde_CF_guanTrfase"/>
</dbReference>
<dbReference type="SUPFAM" id="SSF52540">
    <property type="entry name" value="P-loop containing nucleoside triphosphate hydrolases"/>
    <property type="match status" value="1"/>
</dbReference>
<evidence type="ECO:0000313" key="11">
    <source>
        <dbReference type="EMBL" id="MEK9502078.1"/>
    </source>
</evidence>
<comment type="catalytic activity">
    <reaction evidence="8">
        <text>Mo-molybdopterin + GTP + H(+) = Mo-molybdopterin guanine dinucleotide + diphosphate</text>
        <dbReference type="Rhea" id="RHEA:34243"/>
        <dbReference type="ChEBI" id="CHEBI:15378"/>
        <dbReference type="ChEBI" id="CHEBI:33019"/>
        <dbReference type="ChEBI" id="CHEBI:37565"/>
        <dbReference type="ChEBI" id="CHEBI:71302"/>
        <dbReference type="ChEBI" id="CHEBI:71310"/>
        <dbReference type="EC" id="2.7.7.77"/>
    </reaction>
</comment>
<comment type="subcellular location">
    <subcellularLocation>
        <location evidence="8">Cytoplasm</location>
    </subcellularLocation>
</comment>
<comment type="function">
    <text evidence="8">Transfers a GMP moiety from GTP to Mo-molybdopterin (Mo-MPT) cofactor (Moco or molybdenum cofactor) to form Mo-molybdopterin guanine dinucleotide (Mo-MGD) cofactor.</text>
</comment>
<sequence length="368" mass="38797">MNDRALLGVVLAGGESRRFGHPKGEARVGRLTLVERASRTLRPLCAEVRRSGPDDMPDLRPGEGPLAGIESALARAASTGADGVVVLACDLPAVHTATLVRLIERWREAADPRNTVAAPDLPLQPLAAVWGVGMLPAVTAALDRGERSARDAARDLGHFAAIDAERLAGDVGLAAPQLLHNVNTPDDLAPARDLVLPPIVTVVGWKDSGKTTVTTALLRALADRGIRAEAAKHGHGFRFDGEGTDSRRFRSEGRAARVVLAGPDEMAVFGGWDERGEPGLGGLVRRWLHDAEVVVAEGWKAGPWPAIEVRAPGRSDAPLHRSDAPDAARFLAVVGEGGDGRPGVPRISRDSAAIGSTLADLVERRLLS</sequence>
<keyword evidence="4 8" id="KW-0547">Nucleotide-binding</keyword>
<keyword evidence="5 8" id="KW-0460">Magnesium</keyword>
<feature type="domain" description="MobA-like NTP transferase" evidence="10">
    <location>
        <begin position="8"/>
        <end position="151"/>
    </location>
</feature>
<dbReference type="InterPro" id="IPR004435">
    <property type="entry name" value="MobB_dom"/>
</dbReference>
<evidence type="ECO:0000256" key="2">
    <source>
        <dbReference type="ARBA" id="ARBA00022679"/>
    </source>
</evidence>
<evidence type="ECO:0000313" key="12">
    <source>
        <dbReference type="Proteomes" id="UP001484239"/>
    </source>
</evidence>
<dbReference type="EC" id="2.7.7.77" evidence="8"/>
<comment type="domain">
    <text evidence="8">The N-terminal domain determines nucleotide recognition and specific binding, while the C-terminal domain determines the specific binding to the target protein.</text>
</comment>
<accession>A0ABU9EBH2</accession>
<evidence type="ECO:0000259" key="10">
    <source>
        <dbReference type="Pfam" id="PF12804"/>
    </source>
</evidence>
<gene>
    <name evidence="8" type="primary">mobA</name>
    <name evidence="11" type="ORF">WI372_13880</name>
</gene>
<dbReference type="EMBL" id="JBBHLI010000009">
    <property type="protein sequence ID" value="MEK9502078.1"/>
    <property type="molecule type" value="Genomic_DNA"/>
</dbReference>
<dbReference type="Gene3D" id="3.40.50.300">
    <property type="entry name" value="P-loop containing nucleotide triphosphate hydrolases"/>
    <property type="match status" value="1"/>
</dbReference>
<feature type="binding site" evidence="8">
    <location>
        <position position="23"/>
    </location>
    <ligand>
        <name>GTP</name>
        <dbReference type="ChEBI" id="CHEBI:37565"/>
    </ligand>
</feature>
<evidence type="ECO:0000256" key="8">
    <source>
        <dbReference type="HAMAP-Rule" id="MF_00316"/>
    </source>
</evidence>
<dbReference type="PANTHER" id="PTHR19136">
    <property type="entry name" value="MOLYBDENUM COFACTOR GUANYLYLTRANSFERASE"/>
    <property type="match status" value="1"/>
</dbReference>
<evidence type="ECO:0000256" key="1">
    <source>
        <dbReference type="ARBA" id="ARBA00022490"/>
    </source>
</evidence>
<keyword evidence="6 8" id="KW-0342">GTP-binding</keyword>